<feature type="compositionally biased region" description="Acidic residues" evidence="1">
    <location>
        <begin position="143"/>
        <end position="157"/>
    </location>
</feature>
<evidence type="ECO:0000313" key="3">
    <source>
        <dbReference type="Proteomes" id="UP000001058"/>
    </source>
</evidence>
<evidence type="ECO:0000256" key="1">
    <source>
        <dbReference type="SAM" id="MobiDB-lite"/>
    </source>
</evidence>
<dbReference type="EMBL" id="GL378370">
    <property type="protein sequence ID" value="EFJ43739.1"/>
    <property type="molecule type" value="Genomic_DNA"/>
</dbReference>
<feature type="compositionally biased region" description="Polar residues" evidence="1">
    <location>
        <begin position="589"/>
        <end position="609"/>
    </location>
</feature>
<feature type="compositionally biased region" description="Gly residues" evidence="1">
    <location>
        <begin position="254"/>
        <end position="263"/>
    </location>
</feature>
<dbReference type="InParanoid" id="D8U930"/>
<feature type="compositionally biased region" description="Low complexity" evidence="1">
    <location>
        <begin position="26"/>
        <end position="35"/>
    </location>
</feature>
<feature type="compositionally biased region" description="Low complexity" evidence="1">
    <location>
        <begin position="158"/>
        <end position="187"/>
    </location>
</feature>
<feature type="compositionally biased region" description="Pro residues" evidence="1">
    <location>
        <begin position="126"/>
        <end position="136"/>
    </location>
</feature>
<gene>
    <name evidence="2" type="ORF">VOLCADRAFT_96051</name>
</gene>
<feature type="compositionally biased region" description="Pro residues" evidence="1">
    <location>
        <begin position="567"/>
        <end position="580"/>
    </location>
</feature>
<dbReference type="KEGG" id="vcn:VOLCADRAFT_96051"/>
<feature type="region of interest" description="Disordered" evidence="1">
    <location>
        <begin position="123"/>
        <end position="276"/>
    </location>
</feature>
<sequence length="681" mass="68732">MFPRSGSHVVSELPAGSASALPPCGRRAATAAARSRFSRETAPRPHGKECTALVRSGPSEQDPHPAAATAAEAAVAVAVAAGCQEEEKACLLPLPQPDACRGTRTAMLWLDPEDQVLAADRDAKSPLPPLTLPLPCRPAEGAYDSEEDPDGDNDDVSDSSSLAGAGNAATDGGSGSGAAAAAAAHSSGPGGSSDLRMDTCGSAPVAPPSAGTEPAPPSVGPSDMATAQQCSERATTPAAAGLSSAVSTSMDAGAGDGDGGGGSSNISQRHPTSDCPAAATAEATFQISDEAGCAGSGSSTAAGGERGDRGGGSSSSACVLTTRGPGDVGLEGGGAGGRAGTGDPTGPCSCEEEQDQLMTPIKRRCVEGGHAAASPSAPAAQEASTTCCCRYSRRKLPPGGRCGPLWEVVQLPEATPADLEAPRPCPRLTGEPPTPAPITVCLVLVPPTPLHHPMLLMPCARPPVTMRSISAPSSRSLGSSGSAGDVAANPAGAVMPLQILHGDISSSTFATAVLETDAPPLAVHAVLNARAPCSWYGGTPLLSLVLLLLLLPLLEEEQLSFNKAPRPILPQAPPPPPPPLLWEDDTHTGSRINPNSSTGKSVQTFPDTGSLTIQLKPSTALSMTWPKQQPQQHGQQPSTCHGHDVRSQVFLPGSSPAGGPHFSGFKVQSRSARSHYWNLVA</sequence>
<proteinExistence type="predicted"/>
<feature type="compositionally biased region" description="Gly residues" evidence="1">
    <location>
        <begin position="326"/>
        <end position="340"/>
    </location>
</feature>
<feature type="compositionally biased region" description="Low complexity" evidence="1">
    <location>
        <begin position="626"/>
        <end position="637"/>
    </location>
</feature>
<dbReference type="AlphaFoldDB" id="D8U930"/>
<organism evidence="3">
    <name type="scientific">Volvox carteri f. nagariensis</name>
    <dbReference type="NCBI Taxonomy" id="3068"/>
    <lineage>
        <taxon>Eukaryota</taxon>
        <taxon>Viridiplantae</taxon>
        <taxon>Chlorophyta</taxon>
        <taxon>core chlorophytes</taxon>
        <taxon>Chlorophyceae</taxon>
        <taxon>CS clade</taxon>
        <taxon>Chlamydomonadales</taxon>
        <taxon>Volvocaceae</taxon>
        <taxon>Volvox</taxon>
    </lineage>
</organism>
<dbReference type="GeneID" id="9622115"/>
<feature type="region of interest" description="Disordered" evidence="1">
    <location>
        <begin position="565"/>
        <end position="609"/>
    </location>
</feature>
<feature type="compositionally biased region" description="Low complexity" evidence="1">
    <location>
        <begin position="293"/>
        <end position="303"/>
    </location>
</feature>
<feature type="region of interest" description="Disordered" evidence="1">
    <location>
        <begin position="1"/>
        <end position="68"/>
    </location>
</feature>
<dbReference type="RefSeq" id="XP_002955220.1">
    <property type="nucleotide sequence ID" value="XM_002955174.1"/>
</dbReference>
<reference evidence="2 3" key="1">
    <citation type="journal article" date="2010" name="Science">
        <title>Genomic analysis of organismal complexity in the multicellular green alga Volvox carteri.</title>
        <authorList>
            <person name="Prochnik S.E."/>
            <person name="Umen J."/>
            <person name="Nedelcu A.M."/>
            <person name="Hallmann A."/>
            <person name="Miller S.M."/>
            <person name="Nishii I."/>
            <person name="Ferris P."/>
            <person name="Kuo A."/>
            <person name="Mitros T."/>
            <person name="Fritz-Laylin L.K."/>
            <person name="Hellsten U."/>
            <person name="Chapman J."/>
            <person name="Simakov O."/>
            <person name="Rensing S.A."/>
            <person name="Terry A."/>
            <person name="Pangilinan J."/>
            <person name="Kapitonov V."/>
            <person name="Jurka J."/>
            <person name="Salamov A."/>
            <person name="Shapiro H."/>
            <person name="Schmutz J."/>
            <person name="Grimwood J."/>
            <person name="Lindquist E."/>
            <person name="Lucas S."/>
            <person name="Grigoriev I.V."/>
            <person name="Schmitt R."/>
            <person name="Kirk D."/>
            <person name="Rokhsar D.S."/>
        </authorList>
    </citation>
    <scope>NUCLEOTIDE SEQUENCE [LARGE SCALE GENOMIC DNA]</scope>
    <source>
        <strain evidence="3">f. Nagariensis / Eve</strain>
    </source>
</reference>
<dbReference type="Proteomes" id="UP000001058">
    <property type="component" value="Unassembled WGS sequence"/>
</dbReference>
<feature type="region of interest" description="Disordered" evidence="1">
    <location>
        <begin position="293"/>
        <end position="352"/>
    </location>
</feature>
<keyword evidence="3" id="KW-1185">Reference proteome</keyword>
<feature type="compositionally biased region" description="Polar residues" evidence="1">
    <location>
        <begin position="225"/>
        <end position="234"/>
    </location>
</feature>
<feature type="compositionally biased region" description="Basic and acidic residues" evidence="1">
    <location>
        <begin position="37"/>
        <end position="49"/>
    </location>
</feature>
<feature type="region of interest" description="Disordered" evidence="1">
    <location>
        <begin position="624"/>
        <end position="667"/>
    </location>
</feature>
<name>D8U930_VOLCA</name>
<accession>D8U930</accession>
<evidence type="ECO:0000313" key="2">
    <source>
        <dbReference type="EMBL" id="EFJ43739.1"/>
    </source>
</evidence>
<protein>
    <submittedName>
        <fullName evidence="2">Uncharacterized protein</fullName>
    </submittedName>
</protein>